<comment type="caution">
    <text evidence="2">The sequence shown here is derived from an EMBL/GenBank/DDBJ whole genome shotgun (WGS) entry which is preliminary data.</text>
</comment>
<sequence>MKLGDMNQAAPEEPAQSAPASNGSNASGAPEAIAEPSIRLGAWSFYFLAKILLYWRELIGFHPLENIAFAAFLLMPVRSRTGRWLRNAAAVPLALTLLYYDSWLPPIDRVLSQATLLSNFSFGYLLELSGRFISWPVVAMLVIGWVGYRIAARYLRTGVAVMAALLALAISSSRDEVNIASAPAASGREEPARQAAGAGSGNLDAMVQEFYAGEAQRIVHFAKADQGAPFDIIFLHVCSLSWDDLRAVGLDSHPIWNSFDFMFRQFNSAASYSGPAAIRINRATCGQTPHKSLYTPAADSCYLMPSLKQAGFETNIALNHDGHFDDFLTEIRKQGVNAPLMPLNGVAVPQRGFDNSPIYDDYGVLSRWLETRQKTDAERVALFYNTISLHDGNKIVSGPDSKLNSFASYKPRVEKLLNDINGFMEQIRKSGRRAIVVVVPEHGAALRGDKFQIAGLREIPTPLVTTVPVGVKVIGPDAVRTGSSAQIMEPASYVSLSQMIAQMIAKSPYGEAGFSPADYTESMTPTEFVAENEGMVMVRRDNRFYLKQGSDGWKEYVNPAN</sequence>
<organism evidence="2 3">
    <name type="scientific">Noviherbaspirillum album</name>
    <dbReference type="NCBI Taxonomy" id="3080276"/>
    <lineage>
        <taxon>Bacteria</taxon>
        <taxon>Pseudomonadati</taxon>
        <taxon>Pseudomonadota</taxon>
        <taxon>Betaproteobacteria</taxon>
        <taxon>Burkholderiales</taxon>
        <taxon>Oxalobacteraceae</taxon>
        <taxon>Noviherbaspirillum</taxon>
    </lineage>
</organism>
<reference evidence="2 3" key="1">
    <citation type="submission" date="2023-10" db="EMBL/GenBank/DDBJ databases">
        <title>Noviherbaspirillum sp. CPCC 100848 genome assembly.</title>
        <authorList>
            <person name="Li X.Y."/>
            <person name="Fang X.M."/>
        </authorList>
    </citation>
    <scope>NUCLEOTIDE SEQUENCE [LARGE SCALE GENOMIC DNA]</scope>
    <source>
        <strain evidence="2 3">CPCC 100848</strain>
    </source>
</reference>
<dbReference type="EC" id="2.7.8.-" evidence="2"/>
<evidence type="ECO:0000313" key="2">
    <source>
        <dbReference type="EMBL" id="MEC4719805.1"/>
    </source>
</evidence>
<feature type="compositionally biased region" description="Low complexity" evidence="1">
    <location>
        <begin position="8"/>
        <end position="28"/>
    </location>
</feature>
<accession>A0ABU6J8E9</accession>
<gene>
    <name evidence="2" type="primary">bcsG</name>
    <name evidence="2" type="ORF">RY831_11645</name>
</gene>
<dbReference type="NCBIfam" id="TIGR03368">
    <property type="entry name" value="cellulose_yhjU"/>
    <property type="match status" value="1"/>
</dbReference>
<dbReference type="Pfam" id="PF11658">
    <property type="entry name" value="CBP_BcsG"/>
    <property type="match status" value="1"/>
</dbReference>
<dbReference type="RefSeq" id="WP_326506519.1">
    <property type="nucleotide sequence ID" value="NZ_JAWIIV010000008.1"/>
</dbReference>
<evidence type="ECO:0000256" key="1">
    <source>
        <dbReference type="SAM" id="MobiDB-lite"/>
    </source>
</evidence>
<dbReference type="InterPro" id="IPR017744">
    <property type="entry name" value="BcsG"/>
</dbReference>
<evidence type="ECO:0000313" key="3">
    <source>
        <dbReference type="Proteomes" id="UP001352263"/>
    </source>
</evidence>
<keyword evidence="2" id="KW-0808">Transferase</keyword>
<name>A0ABU6J8E9_9BURK</name>
<dbReference type="Proteomes" id="UP001352263">
    <property type="component" value="Unassembled WGS sequence"/>
</dbReference>
<proteinExistence type="predicted"/>
<feature type="region of interest" description="Disordered" evidence="1">
    <location>
        <begin position="1"/>
        <end position="28"/>
    </location>
</feature>
<dbReference type="GO" id="GO:0016740">
    <property type="term" value="F:transferase activity"/>
    <property type="evidence" value="ECO:0007669"/>
    <property type="project" value="UniProtKB-KW"/>
</dbReference>
<protein>
    <submittedName>
        <fullName evidence="2">Cellulose biosynthesis protein BcsG</fullName>
        <ecNumber evidence="2">2.7.8.-</ecNumber>
    </submittedName>
</protein>
<dbReference type="EMBL" id="JAWIIV010000008">
    <property type="protein sequence ID" value="MEC4719805.1"/>
    <property type="molecule type" value="Genomic_DNA"/>
</dbReference>
<keyword evidence="3" id="KW-1185">Reference proteome</keyword>